<evidence type="ECO:0000256" key="9">
    <source>
        <dbReference type="ARBA" id="ARBA00022490"/>
    </source>
</evidence>
<dbReference type="Pfam" id="PF24621">
    <property type="entry name" value="DHQS_C"/>
    <property type="match status" value="1"/>
</dbReference>
<evidence type="ECO:0000256" key="10">
    <source>
        <dbReference type="ARBA" id="ARBA00022605"/>
    </source>
</evidence>
<evidence type="ECO:0000313" key="21">
    <source>
        <dbReference type="EMBL" id="MQX52768.1"/>
    </source>
</evidence>
<evidence type="ECO:0000256" key="13">
    <source>
        <dbReference type="ARBA" id="ARBA00022833"/>
    </source>
</evidence>
<dbReference type="GO" id="GO:0003856">
    <property type="term" value="F:3-dehydroquinate synthase activity"/>
    <property type="evidence" value="ECO:0007669"/>
    <property type="project" value="UniProtKB-UniRule"/>
</dbReference>
<feature type="binding site" evidence="18">
    <location>
        <begin position="102"/>
        <end position="106"/>
    </location>
    <ligand>
        <name>NAD(+)</name>
        <dbReference type="ChEBI" id="CHEBI:57540"/>
    </ligand>
</feature>
<dbReference type="InterPro" id="IPR056179">
    <property type="entry name" value="DHQS_C"/>
</dbReference>
<dbReference type="Gene3D" id="3.40.50.1970">
    <property type="match status" value="1"/>
</dbReference>
<feature type="binding site" evidence="18">
    <location>
        <position position="181"/>
    </location>
    <ligand>
        <name>Zn(2+)</name>
        <dbReference type="ChEBI" id="CHEBI:29105"/>
    </ligand>
</feature>
<keyword evidence="14 18" id="KW-0520">NAD</keyword>
<reference evidence="21 22" key="1">
    <citation type="submission" date="2019-10" db="EMBL/GenBank/DDBJ databases">
        <title>Alcanivorax sp.PA15-N-34 draft genome sequence.</title>
        <authorList>
            <person name="Liao X."/>
            <person name="Shao Z."/>
        </authorList>
    </citation>
    <scope>NUCLEOTIDE SEQUENCE [LARGE SCALE GENOMIC DNA]</scope>
    <source>
        <strain evidence="21 22">PA15-N-34</strain>
    </source>
</reference>
<proteinExistence type="inferred from homology"/>
<keyword evidence="9 18" id="KW-0963">Cytoplasm</keyword>
<dbReference type="FunFam" id="1.20.1090.10:FF:000002">
    <property type="entry name" value="3-dehydroquinate synthase"/>
    <property type="match status" value="1"/>
</dbReference>
<dbReference type="PANTHER" id="PTHR43622:SF7">
    <property type="entry name" value="3-DEHYDROQUINATE SYNTHASE, CHLOROPLASTIC"/>
    <property type="match status" value="1"/>
</dbReference>
<evidence type="ECO:0000259" key="19">
    <source>
        <dbReference type="Pfam" id="PF01761"/>
    </source>
</evidence>
<organism evidence="21 22">
    <name type="scientific">Alcanivorax sediminis</name>
    <dbReference type="NCBI Taxonomy" id="2663008"/>
    <lineage>
        <taxon>Bacteria</taxon>
        <taxon>Pseudomonadati</taxon>
        <taxon>Pseudomonadota</taxon>
        <taxon>Gammaproteobacteria</taxon>
        <taxon>Oceanospirillales</taxon>
        <taxon>Alcanivoracaceae</taxon>
        <taxon>Alcanivorax</taxon>
    </lineage>
</organism>
<evidence type="ECO:0000256" key="15">
    <source>
        <dbReference type="ARBA" id="ARBA00023141"/>
    </source>
</evidence>
<evidence type="ECO:0000256" key="11">
    <source>
        <dbReference type="ARBA" id="ARBA00022723"/>
    </source>
</evidence>
<dbReference type="SUPFAM" id="SSF56796">
    <property type="entry name" value="Dehydroquinate synthase-like"/>
    <property type="match status" value="1"/>
</dbReference>
<evidence type="ECO:0000259" key="20">
    <source>
        <dbReference type="Pfam" id="PF24621"/>
    </source>
</evidence>
<comment type="cofactor">
    <cofactor evidence="18">
        <name>Co(2+)</name>
        <dbReference type="ChEBI" id="CHEBI:48828"/>
    </cofactor>
    <cofactor evidence="18">
        <name>Zn(2+)</name>
        <dbReference type="ChEBI" id="CHEBI:29105"/>
    </cofactor>
    <text evidence="18">Binds 1 divalent metal cation per subunit. Can use either Co(2+) or Zn(2+).</text>
</comment>
<keyword evidence="11 18" id="KW-0479">Metal-binding</keyword>
<dbReference type="GO" id="GO:0000166">
    <property type="term" value="F:nucleotide binding"/>
    <property type="evidence" value="ECO:0007669"/>
    <property type="project" value="UniProtKB-KW"/>
</dbReference>
<keyword evidence="16 18" id="KW-0456">Lyase</keyword>
<feature type="binding site" evidence="18">
    <location>
        <position position="139"/>
    </location>
    <ligand>
        <name>NAD(+)</name>
        <dbReference type="ChEBI" id="CHEBI:57540"/>
    </ligand>
</feature>
<dbReference type="HAMAP" id="MF_00110">
    <property type="entry name" value="DHQ_synthase"/>
    <property type="match status" value="1"/>
</dbReference>
<feature type="binding site" evidence="18">
    <location>
        <position position="244"/>
    </location>
    <ligand>
        <name>Zn(2+)</name>
        <dbReference type="ChEBI" id="CHEBI:29105"/>
    </ligand>
</feature>
<comment type="similarity">
    <text evidence="6 18">Belongs to the sugar phosphate cyclases superfamily. Dehydroquinate synthase family.</text>
</comment>
<dbReference type="PANTHER" id="PTHR43622">
    <property type="entry name" value="3-DEHYDROQUINATE SYNTHASE"/>
    <property type="match status" value="1"/>
</dbReference>
<sequence>MRTLQVALAERSYPIHIGEGLLDSFPLAEQVRGNQVMIITNETIAPLYLDRLVSQFGHLQCDTLILPDGEKFKTLDTLEIIFDALMSKRHSRTTTLVALGGGVIGDMVGFAAACYQRGVDFIQVPTTLLAQVDSSVGGKTAVNHPRGKNMIGAFYQPRLVLIDTEVLETLPARELAAGYAEVVKYGLIRDLPFYRWLETNNDKLLSREADAIAEAIFRSCENKAQVVADDETEQGNRALLNLGHTFGHAIETATGYTDWLHGEAVAMGMIMAVRMSCELGWVEPGLEADLTALLATWNLPVTVPASMTPAQFLDLMAMDKKVHNGQLRLVLLKALGEAVVTADYDKGALDRTLETFCGV</sequence>
<keyword evidence="15 18" id="KW-0057">Aromatic amino acid biosynthesis</keyword>
<comment type="function">
    <text evidence="3 18">Catalyzes the conversion of 3-deoxy-D-arabino-heptulosonate 7-phosphate (DAHP) to dehydroquinate (DHQ).</text>
</comment>
<comment type="catalytic activity">
    <reaction evidence="1 18">
        <text>7-phospho-2-dehydro-3-deoxy-D-arabino-heptonate = 3-dehydroquinate + phosphate</text>
        <dbReference type="Rhea" id="RHEA:21968"/>
        <dbReference type="ChEBI" id="CHEBI:32364"/>
        <dbReference type="ChEBI" id="CHEBI:43474"/>
        <dbReference type="ChEBI" id="CHEBI:58394"/>
        <dbReference type="EC" id="4.2.3.4"/>
    </reaction>
</comment>
<comment type="caution">
    <text evidence="18">Lacks conserved residue(s) required for the propagation of feature annotation.</text>
</comment>
<evidence type="ECO:0000256" key="14">
    <source>
        <dbReference type="ARBA" id="ARBA00023027"/>
    </source>
</evidence>
<feature type="binding site" evidence="18">
    <location>
        <begin position="68"/>
        <end position="73"/>
    </location>
    <ligand>
        <name>NAD(+)</name>
        <dbReference type="ChEBI" id="CHEBI:57540"/>
    </ligand>
</feature>
<dbReference type="GO" id="GO:0008652">
    <property type="term" value="P:amino acid biosynthetic process"/>
    <property type="evidence" value="ECO:0007669"/>
    <property type="project" value="UniProtKB-KW"/>
</dbReference>
<evidence type="ECO:0000256" key="18">
    <source>
        <dbReference type="HAMAP-Rule" id="MF_00110"/>
    </source>
</evidence>
<feature type="binding site" evidence="18">
    <location>
        <position position="261"/>
    </location>
    <ligand>
        <name>Zn(2+)</name>
        <dbReference type="ChEBI" id="CHEBI:29105"/>
    </ligand>
</feature>
<dbReference type="Proteomes" id="UP000469421">
    <property type="component" value="Unassembled WGS sequence"/>
</dbReference>
<name>A0A6N7LQX3_9GAMM</name>
<evidence type="ECO:0000256" key="1">
    <source>
        <dbReference type="ARBA" id="ARBA00001393"/>
    </source>
</evidence>
<dbReference type="RefSeq" id="WP_153499728.1">
    <property type="nucleotide sequence ID" value="NZ_JBMZXE010000091.1"/>
</dbReference>
<evidence type="ECO:0000256" key="7">
    <source>
        <dbReference type="ARBA" id="ARBA00013031"/>
    </source>
</evidence>
<feature type="domain" description="3-dehydroquinate synthase N-terminal" evidence="19">
    <location>
        <begin position="64"/>
        <end position="176"/>
    </location>
</feature>
<dbReference type="EMBL" id="WIRE01000001">
    <property type="protein sequence ID" value="MQX52768.1"/>
    <property type="molecule type" value="Genomic_DNA"/>
</dbReference>
<dbReference type="InterPro" id="IPR050071">
    <property type="entry name" value="Dehydroquinate_synthase"/>
</dbReference>
<dbReference type="InterPro" id="IPR016037">
    <property type="entry name" value="DHQ_synth_AroB"/>
</dbReference>
<keyword evidence="10 18" id="KW-0028">Amino-acid biosynthesis</keyword>
<feature type="binding site" evidence="18">
    <location>
        <begin position="126"/>
        <end position="127"/>
    </location>
    <ligand>
        <name>NAD(+)</name>
        <dbReference type="ChEBI" id="CHEBI:57540"/>
    </ligand>
</feature>
<dbReference type="GO" id="GO:0009073">
    <property type="term" value="P:aromatic amino acid family biosynthetic process"/>
    <property type="evidence" value="ECO:0007669"/>
    <property type="project" value="UniProtKB-KW"/>
</dbReference>
<accession>A0A6N7LQX3</accession>
<evidence type="ECO:0000256" key="16">
    <source>
        <dbReference type="ARBA" id="ARBA00023239"/>
    </source>
</evidence>
<evidence type="ECO:0000256" key="3">
    <source>
        <dbReference type="ARBA" id="ARBA00003485"/>
    </source>
</evidence>
<protein>
    <recommendedName>
        <fullName evidence="8 18">3-dehydroquinate synthase</fullName>
        <shortName evidence="18">DHQS</shortName>
        <ecNumber evidence="7 18">4.2.3.4</ecNumber>
    </recommendedName>
</protein>
<dbReference type="FunFam" id="3.40.50.1970:FF:000001">
    <property type="entry name" value="3-dehydroquinate synthase"/>
    <property type="match status" value="1"/>
</dbReference>
<dbReference type="NCBIfam" id="TIGR01357">
    <property type="entry name" value="aroB"/>
    <property type="match status" value="1"/>
</dbReference>
<dbReference type="PIRSF" id="PIRSF001455">
    <property type="entry name" value="DHQ_synth"/>
    <property type="match status" value="1"/>
</dbReference>
<dbReference type="UniPathway" id="UPA00053">
    <property type="reaction ID" value="UER00085"/>
</dbReference>
<dbReference type="GO" id="GO:0005737">
    <property type="term" value="C:cytoplasm"/>
    <property type="evidence" value="ECO:0007669"/>
    <property type="project" value="UniProtKB-SubCell"/>
</dbReference>
<evidence type="ECO:0000256" key="8">
    <source>
        <dbReference type="ARBA" id="ARBA00017684"/>
    </source>
</evidence>
<dbReference type="GO" id="GO:0009423">
    <property type="term" value="P:chorismate biosynthetic process"/>
    <property type="evidence" value="ECO:0007669"/>
    <property type="project" value="UniProtKB-UniRule"/>
</dbReference>
<evidence type="ECO:0000256" key="12">
    <source>
        <dbReference type="ARBA" id="ARBA00022741"/>
    </source>
</evidence>
<evidence type="ECO:0000256" key="5">
    <source>
        <dbReference type="ARBA" id="ARBA00004661"/>
    </source>
</evidence>
<dbReference type="AlphaFoldDB" id="A0A6N7LQX3"/>
<dbReference type="Gene3D" id="1.20.1090.10">
    <property type="entry name" value="Dehydroquinate synthase-like - alpha domain"/>
    <property type="match status" value="1"/>
</dbReference>
<evidence type="ECO:0000256" key="2">
    <source>
        <dbReference type="ARBA" id="ARBA00001911"/>
    </source>
</evidence>
<feature type="domain" description="3-dehydroquinate synthase C-terminal" evidence="20">
    <location>
        <begin position="178"/>
        <end position="322"/>
    </location>
</feature>
<keyword evidence="12 18" id="KW-0547">Nucleotide-binding</keyword>
<comment type="subcellular location">
    <subcellularLocation>
        <location evidence="4 18">Cytoplasm</location>
    </subcellularLocation>
</comment>
<evidence type="ECO:0000256" key="17">
    <source>
        <dbReference type="ARBA" id="ARBA00023285"/>
    </source>
</evidence>
<evidence type="ECO:0000313" key="22">
    <source>
        <dbReference type="Proteomes" id="UP000469421"/>
    </source>
</evidence>
<gene>
    <name evidence="18 21" type="primary">aroB</name>
    <name evidence="21" type="ORF">GFN93_05870</name>
</gene>
<evidence type="ECO:0000256" key="4">
    <source>
        <dbReference type="ARBA" id="ARBA00004496"/>
    </source>
</evidence>
<dbReference type="Pfam" id="PF01761">
    <property type="entry name" value="DHQ_synthase"/>
    <property type="match status" value="1"/>
</dbReference>
<keyword evidence="22" id="KW-1185">Reference proteome</keyword>
<keyword evidence="17 18" id="KW-0170">Cobalt</keyword>
<comment type="pathway">
    <text evidence="5 18">Metabolic intermediate biosynthesis; chorismate biosynthesis; chorismate from D-erythrose 4-phosphate and phosphoenolpyruvate: step 2/7.</text>
</comment>
<dbReference type="InterPro" id="IPR030960">
    <property type="entry name" value="DHQS/DOIS_N"/>
</dbReference>
<evidence type="ECO:0000256" key="6">
    <source>
        <dbReference type="ARBA" id="ARBA00005412"/>
    </source>
</evidence>
<dbReference type="EC" id="4.2.3.4" evidence="7 18"/>
<dbReference type="GO" id="GO:0046872">
    <property type="term" value="F:metal ion binding"/>
    <property type="evidence" value="ECO:0007669"/>
    <property type="project" value="UniProtKB-KW"/>
</dbReference>
<dbReference type="InterPro" id="IPR030963">
    <property type="entry name" value="DHQ_synth_fam"/>
</dbReference>
<comment type="caution">
    <text evidence="21">The sequence shown here is derived from an EMBL/GenBank/DDBJ whole genome shotgun (WGS) entry which is preliminary data.</text>
</comment>
<dbReference type="CDD" id="cd08195">
    <property type="entry name" value="DHQS"/>
    <property type="match status" value="1"/>
</dbReference>
<keyword evidence="13 18" id="KW-0862">Zinc</keyword>
<feature type="binding site" evidence="18">
    <location>
        <position position="148"/>
    </location>
    <ligand>
        <name>NAD(+)</name>
        <dbReference type="ChEBI" id="CHEBI:57540"/>
    </ligand>
</feature>
<comment type="cofactor">
    <cofactor evidence="2 18">
        <name>NAD(+)</name>
        <dbReference type="ChEBI" id="CHEBI:57540"/>
    </cofactor>
</comment>